<dbReference type="InterPro" id="IPR016040">
    <property type="entry name" value="NAD(P)-bd_dom"/>
</dbReference>
<evidence type="ECO:0000259" key="1">
    <source>
        <dbReference type="Pfam" id="PF13460"/>
    </source>
</evidence>
<dbReference type="AlphaFoldDB" id="A0A6C2C7Z9"/>
<keyword evidence="3" id="KW-1185">Reference proteome</keyword>
<dbReference type="Gene3D" id="3.40.50.720">
    <property type="entry name" value="NAD(P)-binding Rossmann-like Domain"/>
    <property type="match status" value="1"/>
</dbReference>
<dbReference type="Proteomes" id="UP000371977">
    <property type="component" value="Unassembled WGS sequence"/>
</dbReference>
<dbReference type="OrthoDB" id="9785372at2"/>
<dbReference type="PANTHER" id="PTHR15020:SF50">
    <property type="entry name" value="UPF0659 PROTEIN YMR090W"/>
    <property type="match status" value="1"/>
</dbReference>
<feature type="domain" description="NAD(P)-binding" evidence="1">
    <location>
        <begin position="7"/>
        <end position="189"/>
    </location>
</feature>
<dbReference type="InterPro" id="IPR036291">
    <property type="entry name" value="NAD(P)-bd_dom_sf"/>
</dbReference>
<comment type="caution">
    <text evidence="2">The sequence shown here is derived from an EMBL/GenBank/DDBJ whole genome shotgun (WGS) entry which is preliminary data.</text>
</comment>
<dbReference type="RefSeq" id="WP_148622233.1">
    <property type="nucleotide sequence ID" value="NZ_SDGZ01000010.1"/>
</dbReference>
<sequence length="215" mass="23372">MRVLVIGATGRVGTELVPNLLAAGHTVIATSRKGNDQFGTQVEHLAFDLEALTSEMMVEQLRSLKIDAIYNVSGARGGNLIQIDLFGFVKLQEAAEQAGITRFIQLSTVFALKPERWTTPGFKALADYYVVKHFADHYLVHNTDLNYTVLQPGYLTEDPGTGEIGVNDEISAPATIQDVALTLTDLLANEATYRKVITMHTGGQPIVEALATLVD</sequence>
<dbReference type="SUPFAM" id="SSF51735">
    <property type="entry name" value="NAD(P)-binding Rossmann-fold domains"/>
    <property type="match status" value="1"/>
</dbReference>
<evidence type="ECO:0000313" key="2">
    <source>
        <dbReference type="EMBL" id="TYC50151.1"/>
    </source>
</evidence>
<protein>
    <submittedName>
        <fullName evidence="2">NAD-dependent epimerase/dehydratase family protein</fullName>
    </submittedName>
</protein>
<accession>A0A6C2C7Z9</accession>
<dbReference type="PANTHER" id="PTHR15020">
    <property type="entry name" value="FLAVIN REDUCTASE-RELATED"/>
    <property type="match status" value="1"/>
</dbReference>
<organism evidence="2 3">
    <name type="scientific">Weissella muntiaci</name>
    <dbReference type="NCBI Taxonomy" id="2508881"/>
    <lineage>
        <taxon>Bacteria</taxon>
        <taxon>Bacillati</taxon>
        <taxon>Bacillota</taxon>
        <taxon>Bacilli</taxon>
        <taxon>Lactobacillales</taxon>
        <taxon>Lactobacillaceae</taxon>
        <taxon>Weissella</taxon>
    </lineage>
</organism>
<reference evidence="2 3" key="1">
    <citation type="submission" date="2019-01" db="EMBL/GenBank/DDBJ databases">
        <title>Weissella sp. nov., a novel lactic acid bacterium isolated from animal feces.</title>
        <authorList>
            <person name="Wang L.-T."/>
        </authorList>
    </citation>
    <scope>NUCLEOTIDE SEQUENCE [LARGE SCALE GENOMIC DNA]</scope>
    <source>
        <strain evidence="2 3">8H-2</strain>
    </source>
</reference>
<evidence type="ECO:0000313" key="3">
    <source>
        <dbReference type="Proteomes" id="UP000371977"/>
    </source>
</evidence>
<dbReference type="EMBL" id="SDGZ01000010">
    <property type="protein sequence ID" value="TYC50151.1"/>
    <property type="molecule type" value="Genomic_DNA"/>
</dbReference>
<dbReference type="Pfam" id="PF13460">
    <property type="entry name" value="NAD_binding_10"/>
    <property type="match status" value="1"/>
</dbReference>
<proteinExistence type="predicted"/>
<gene>
    <name evidence="2" type="ORF">ESZ50_03615</name>
</gene>
<name>A0A6C2C7Z9_9LACO</name>